<reference evidence="1" key="1">
    <citation type="journal article" date="2015" name="Nature">
        <title>Complex archaea that bridge the gap between prokaryotes and eukaryotes.</title>
        <authorList>
            <person name="Spang A."/>
            <person name="Saw J.H."/>
            <person name="Jorgensen S.L."/>
            <person name="Zaremba-Niedzwiedzka K."/>
            <person name="Martijn J."/>
            <person name="Lind A.E."/>
            <person name="van Eijk R."/>
            <person name="Schleper C."/>
            <person name="Guy L."/>
            <person name="Ettema T.J."/>
        </authorList>
    </citation>
    <scope>NUCLEOTIDE SEQUENCE</scope>
</reference>
<accession>A0A0F8YJQ0</accession>
<gene>
    <name evidence="1" type="ORF">LCGC14_2811410</name>
</gene>
<organism evidence="1">
    <name type="scientific">marine sediment metagenome</name>
    <dbReference type="NCBI Taxonomy" id="412755"/>
    <lineage>
        <taxon>unclassified sequences</taxon>
        <taxon>metagenomes</taxon>
        <taxon>ecological metagenomes</taxon>
    </lineage>
</organism>
<evidence type="ECO:0000313" key="1">
    <source>
        <dbReference type="EMBL" id="KKK81638.1"/>
    </source>
</evidence>
<dbReference type="AlphaFoldDB" id="A0A0F8YJQ0"/>
<comment type="caution">
    <text evidence="1">The sequence shown here is derived from an EMBL/GenBank/DDBJ whole genome shotgun (WGS) entry which is preliminary data.</text>
</comment>
<dbReference type="EMBL" id="LAZR01053033">
    <property type="protein sequence ID" value="KKK81638.1"/>
    <property type="molecule type" value="Genomic_DNA"/>
</dbReference>
<protein>
    <recommendedName>
        <fullName evidence="2">Phage tail tape measure protein domain-containing protein</fullName>
    </recommendedName>
</protein>
<proteinExistence type="predicted"/>
<name>A0A0F8YJQ0_9ZZZZ</name>
<sequence length="112" mass="11395">MVEGSLGKATFSLETDTAGLKRGLSKAEGMAKSATANIGKKFQGIGAGMQSAGRGATMALTAPIIGVGAIAVKTFGDFDAAMTSSLAIMGDVDEFMRKDMSEAAREVALTTK</sequence>
<evidence type="ECO:0008006" key="2">
    <source>
        <dbReference type="Google" id="ProtNLM"/>
    </source>
</evidence>
<feature type="non-terminal residue" evidence="1">
    <location>
        <position position="112"/>
    </location>
</feature>